<protein>
    <submittedName>
        <fullName evidence="1">Uncharacterized protein</fullName>
    </submittedName>
</protein>
<dbReference type="EMBL" id="LSRX01000372">
    <property type="protein sequence ID" value="OLP99156.1"/>
    <property type="molecule type" value="Genomic_DNA"/>
</dbReference>
<evidence type="ECO:0000313" key="2">
    <source>
        <dbReference type="Proteomes" id="UP000186817"/>
    </source>
</evidence>
<dbReference type="AlphaFoldDB" id="A0A1Q9DVF7"/>
<keyword evidence="2" id="KW-1185">Reference proteome</keyword>
<comment type="caution">
    <text evidence="1">The sequence shown here is derived from an EMBL/GenBank/DDBJ whole genome shotgun (WGS) entry which is preliminary data.</text>
</comment>
<name>A0A1Q9DVF7_SYMMI</name>
<sequence length="290" mass="31888">MQACHKNTESVLALVSKACGKISLPDMVDECEQFRMVLKDTDTMFVTLRDASTADVEQVLSDVKKYASDVVQAESRDLRTNLRKQSEEDASTLTERFKKLEARVLADLGGSSESSESRPKVGESQLLKKMTNRMSDFESQISTQLQALSQDVEKKISFLNSQRAGPSEGAPGLDSLSHDLDSVKYDMGELKDLLNGAKSDTSHVKRIVLACERDMEEGRKEGRTEGVDSTHSIITSRQRVEATVTAEISTIRLDMGDMQASCLGLLDKMRSPCDVSVLDVTASALHYGVL</sequence>
<evidence type="ECO:0000313" key="1">
    <source>
        <dbReference type="EMBL" id="OLP99156.1"/>
    </source>
</evidence>
<organism evidence="1 2">
    <name type="scientific">Symbiodinium microadriaticum</name>
    <name type="common">Dinoflagellate</name>
    <name type="synonym">Zooxanthella microadriatica</name>
    <dbReference type="NCBI Taxonomy" id="2951"/>
    <lineage>
        <taxon>Eukaryota</taxon>
        <taxon>Sar</taxon>
        <taxon>Alveolata</taxon>
        <taxon>Dinophyceae</taxon>
        <taxon>Suessiales</taxon>
        <taxon>Symbiodiniaceae</taxon>
        <taxon>Symbiodinium</taxon>
    </lineage>
</organism>
<gene>
    <name evidence="1" type="ORF">AK812_SmicGene18316</name>
</gene>
<dbReference type="OrthoDB" id="425656at2759"/>
<proteinExistence type="predicted"/>
<reference evidence="1 2" key="1">
    <citation type="submission" date="2016-02" db="EMBL/GenBank/DDBJ databases">
        <title>Genome analysis of coral dinoflagellate symbionts highlights evolutionary adaptations to a symbiotic lifestyle.</title>
        <authorList>
            <person name="Aranda M."/>
            <person name="Li Y."/>
            <person name="Liew Y.J."/>
            <person name="Baumgarten S."/>
            <person name="Simakov O."/>
            <person name="Wilson M."/>
            <person name="Piel J."/>
            <person name="Ashoor H."/>
            <person name="Bougouffa S."/>
            <person name="Bajic V.B."/>
            <person name="Ryu T."/>
            <person name="Ravasi T."/>
            <person name="Bayer T."/>
            <person name="Micklem G."/>
            <person name="Kim H."/>
            <person name="Bhak J."/>
            <person name="Lajeunesse T.C."/>
            <person name="Voolstra C.R."/>
        </authorList>
    </citation>
    <scope>NUCLEOTIDE SEQUENCE [LARGE SCALE GENOMIC DNA]</scope>
    <source>
        <strain evidence="1 2">CCMP2467</strain>
    </source>
</reference>
<accession>A0A1Q9DVF7</accession>
<dbReference type="Proteomes" id="UP000186817">
    <property type="component" value="Unassembled WGS sequence"/>
</dbReference>